<comment type="caution">
    <text evidence="3">The sequence shown here is derived from an EMBL/GenBank/DDBJ whole genome shotgun (WGS) entry which is preliminary data.</text>
</comment>
<evidence type="ECO:0000313" key="3">
    <source>
        <dbReference type="EMBL" id="MBY4798287.1"/>
    </source>
</evidence>
<organism evidence="3 4">
    <name type="scientific">Collinsella ureilytica</name>
    <dbReference type="NCBI Taxonomy" id="2869515"/>
    <lineage>
        <taxon>Bacteria</taxon>
        <taxon>Bacillati</taxon>
        <taxon>Actinomycetota</taxon>
        <taxon>Coriobacteriia</taxon>
        <taxon>Coriobacteriales</taxon>
        <taxon>Coriobacteriaceae</taxon>
        <taxon>Collinsella</taxon>
    </lineage>
</organism>
<dbReference type="Pfam" id="PF05738">
    <property type="entry name" value="Cna_B"/>
    <property type="match status" value="1"/>
</dbReference>
<dbReference type="InterPro" id="IPR008454">
    <property type="entry name" value="Collagen-bd_Cna-like_B-typ_dom"/>
</dbReference>
<dbReference type="CDD" id="cd00222">
    <property type="entry name" value="CollagenBindB"/>
    <property type="match status" value="1"/>
</dbReference>
<dbReference type="RefSeq" id="WP_222200009.1">
    <property type="nucleotide sequence ID" value="NZ_JAIMFO010000009.1"/>
</dbReference>
<proteinExistence type="predicted"/>
<evidence type="ECO:0000259" key="2">
    <source>
        <dbReference type="Pfam" id="PF05738"/>
    </source>
</evidence>
<keyword evidence="1" id="KW-0472">Membrane</keyword>
<evidence type="ECO:0000313" key="4">
    <source>
        <dbReference type="Proteomes" id="UP000700908"/>
    </source>
</evidence>
<dbReference type="Proteomes" id="UP000700908">
    <property type="component" value="Unassembled WGS sequence"/>
</dbReference>
<accession>A0ABS7MLY1</accession>
<reference evidence="3 4" key="1">
    <citation type="submission" date="2021-08" db="EMBL/GenBank/DDBJ databases">
        <title>Collinsella faecalis sp. nov. isolated from swine faeces.</title>
        <authorList>
            <person name="Oh B.S."/>
            <person name="Lee J.H."/>
        </authorList>
    </citation>
    <scope>NUCLEOTIDE SEQUENCE [LARGE SCALE GENOMIC DNA]</scope>
    <source>
        <strain evidence="3 4">AGMB00827</strain>
    </source>
</reference>
<dbReference type="EMBL" id="JAIMFO010000009">
    <property type="protein sequence ID" value="MBY4798287.1"/>
    <property type="molecule type" value="Genomic_DNA"/>
</dbReference>
<dbReference type="NCBIfam" id="TIGR01167">
    <property type="entry name" value="LPXTG_anchor"/>
    <property type="match status" value="1"/>
</dbReference>
<sequence>MERFELQSAVEKGILKAGKHSYTVATEGVPSSSFTITNTLVNPTRELLGSIVWDDADNKDKIRPDSVQMRLVRNGVPTDQIKTITSQDPRAFSFKDLPTFDDHGETIIWSIESLTAPQGYEVRVSGDMESGFTIVYRHEPARKKKRRLRWILPKTGDTVALGGILSSAAALSVFAAALHRRRKHGRK</sequence>
<evidence type="ECO:0000256" key="1">
    <source>
        <dbReference type="SAM" id="Phobius"/>
    </source>
</evidence>
<keyword evidence="4" id="KW-1185">Reference proteome</keyword>
<keyword evidence="1" id="KW-0812">Transmembrane</keyword>
<protein>
    <submittedName>
        <fullName evidence="3">Cna B-type domain-containing protein</fullName>
    </submittedName>
</protein>
<dbReference type="Gene3D" id="2.60.40.1140">
    <property type="entry name" value="Collagen-binding surface protein Cna, B-type domain"/>
    <property type="match status" value="1"/>
</dbReference>
<name>A0ABS7MLY1_9ACTN</name>
<feature type="transmembrane region" description="Helical" evidence="1">
    <location>
        <begin position="159"/>
        <end position="178"/>
    </location>
</feature>
<keyword evidence="1" id="KW-1133">Transmembrane helix</keyword>
<gene>
    <name evidence="3" type="ORF">K6V98_08005</name>
</gene>
<feature type="domain" description="CNA-B" evidence="2">
    <location>
        <begin position="52"/>
        <end position="135"/>
    </location>
</feature>
<dbReference type="SUPFAM" id="SSF49478">
    <property type="entry name" value="Cna protein B-type domain"/>
    <property type="match status" value="1"/>
</dbReference>